<dbReference type="STRING" id="157783.LK03_13870"/>
<dbReference type="KEGG" id="psw:LK03_13870"/>
<dbReference type="PANTHER" id="PTHR35560">
    <property type="entry name" value="BLL0132 PROTEIN"/>
    <property type="match status" value="1"/>
</dbReference>
<organism evidence="1 2">
    <name type="scientific">Pseudomonas cremoricolorata</name>
    <dbReference type="NCBI Taxonomy" id="157783"/>
    <lineage>
        <taxon>Bacteria</taxon>
        <taxon>Pseudomonadati</taxon>
        <taxon>Pseudomonadota</taxon>
        <taxon>Gammaproteobacteria</taxon>
        <taxon>Pseudomonadales</taxon>
        <taxon>Pseudomonadaceae</taxon>
        <taxon>Pseudomonas</taxon>
    </lineage>
</organism>
<keyword evidence="2" id="KW-1185">Reference proteome</keyword>
<proteinExistence type="predicted"/>
<evidence type="ECO:0008006" key="3">
    <source>
        <dbReference type="Google" id="ProtNLM"/>
    </source>
</evidence>
<evidence type="ECO:0000313" key="1">
    <source>
        <dbReference type="EMBL" id="AIR90316.1"/>
    </source>
</evidence>
<dbReference type="eggNOG" id="COG1073">
    <property type="taxonomic scope" value="Bacteria"/>
</dbReference>
<dbReference type="OrthoDB" id="1094867at2"/>
<dbReference type="EMBL" id="CP009455">
    <property type="protein sequence ID" value="AIR90316.1"/>
    <property type="molecule type" value="Genomic_DNA"/>
</dbReference>
<sequence>MINTVRAVTFCLGLVLTTDALPNDGSKHTTNVHIVKNRLAIVRNGLTGTAVYESTSPLDAQHASTQSAILIVHGHLRNAHTYFKTAVRALSKSPRQEQVFLIAPQFLTPQDIQRNALGSDILRWTAQGWMAGDNAVGPAALGSFDVFDEILDKLNDRSRFPDLKEIVIAGHSGGGQVVQRYAILRHLPNADDSVPVRFVVANPSSYAYFDAWRPEPVNSADCPAYNTWKYGLDDLPSYASSKDASTLLHRYTQQDVTYLLGENDTDPNHPALDKSCAAQAQGPFRLARGLSYYSHLVEQQPDVVNRQRLLIVPGVGHSADGIFNSDAGQKALFGG</sequence>
<dbReference type="Proteomes" id="UP000029493">
    <property type="component" value="Chromosome"/>
</dbReference>
<protein>
    <recommendedName>
        <fullName evidence="3">Lipoprotein</fullName>
    </recommendedName>
</protein>
<name>A0A089WP14_9PSED</name>
<gene>
    <name evidence="1" type="ORF">LK03_13870</name>
</gene>
<dbReference type="RefSeq" id="WP_038412919.1">
    <property type="nucleotide sequence ID" value="NZ_CP009455.1"/>
</dbReference>
<dbReference type="Gene3D" id="3.40.50.1820">
    <property type="entry name" value="alpha/beta hydrolase"/>
    <property type="match status" value="1"/>
</dbReference>
<dbReference type="PANTHER" id="PTHR35560:SF3">
    <property type="entry name" value="PEPTIDASE S9 PROLYL OLIGOPEPTIDASE CATALYTIC DOMAIN-CONTAINING PROTEIN"/>
    <property type="match status" value="1"/>
</dbReference>
<reference evidence="1 2" key="1">
    <citation type="submission" date="2014-09" db="EMBL/GenBank/DDBJ databases">
        <authorList>
            <person name="Chan K.-G."/>
        </authorList>
    </citation>
    <scope>NUCLEOTIDE SEQUENCE [LARGE SCALE GENOMIC DNA]</scope>
    <source>
        <strain evidence="1 2">ND07</strain>
    </source>
</reference>
<dbReference type="AlphaFoldDB" id="A0A089WP14"/>
<dbReference type="SUPFAM" id="SSF53474">
    <property type="entry name" value="alpha/beta-Hydrolases"/>
    <property type="match status" value="1"/>
</dbReference>
<evidence type="ECO:0000313" key="2">
    <source>
        <dbReference type="Proteomes" id="UP000029493"/>
    </source>
</evidence>
<accession>A0A089WP14</accession>
<dbReference type="InterPro" id="IPR029058">
    <property type="entry name" value="AB_hydrolase_fold"/>
</dbReference>